<dbReference type="GO" id="GO:0003777">
    <property type="term" value="F:microtubule motor activity"/>
    <property type="evidence" value="ECO:0007669"/>
    <property type="project" value="InterPro"/>
</dbReference>
<evidence type="ECO:0000256" key="1">
    <source>
        <dbReference type="ARBA" id="ARBA00022741"/>
    </source>
</evidence>
<dbReference type="CDD" id="cd06257">
    <property type="entry name" value="DnaJ"/>
    <property type="match status" value="1"/>
</dbReference>
<keyword evidence="3" id="KW-0175">Coiled coil</keyword>
<dbReference type="Proteomes" id="UP001178507">
    <property type="component" value="Unassembled WGS sequence"/>
</dbReference>
<evidence type="ECO:0000256" key="4">
    <source>
        <dbReference type="ARBA" id="ARBA00023175"/>
    </source>
</evidence>
<dbReference type="Pfam" id="PF00225">
    <property type="entry name" value="Kinesin"/>
    <property type="match status" value="1"/>
</dbReference>
<dbReference type="Pfam" id="PF03031">
    <property type="entry name" value="NIF"/>
    <property type="match status" value="1"/>
</dbReference>
<dbReference type="SUPFAM" id="SSF56784">
    <property type="entry name" value="HAD-like"/>
    <property type="match status" value="1"/>
</dbReference>
<dbReference type="SMART" id="SM00129">
    <property type="entry name" value="KISc"/>
    <property type="match status" value="1"/>
</dbReference>
<evidence type="ECO:0000256" key="2">
    <source>
        <dbReference type="ARBA" id="ARBA00022840"/>
    </source>
</evidence>
<evidence type="ECO:0000259" key="9">
    <source>
        <dbReference type="PROSITE" id="PS50076"/>
    </source>
</evidence>
<comment type="caution">
    <text evidence="5">Lacks conserved residue(s) required for the propagation of feature annotation.</text>
</comment>
<dbReference type="SMART" id="SM00271">
    <property type="entry name" value="DnaJ"/>
    <property type="match status" value="1"/>
</dbReference>
<feature type="region of interest" description="Disordered" evidence="6">
    <location>
        <begin position="588"/>
        <end position="615"/>
    </location>
</feature>
<dbReference type="PROSITE" id="PS50076">
    <property type="entry name" value="DNAJ_2"/>
    <property type="match status" value="1"/>
</dbReference>
<dbReference type="InterPro" id="IPR004274">
    <property type="entry name" value="FCP1_dom"/>
</dbReference>
<dbReference type="GO" id="GO:0005524">
    <property type="term" value="F:ATP binding"/>
    <property type="evidence" value="ECO:0007669"/>
    <property type="project" value="UniProtKB-KW"/>
</dbReference>
<dbReference type="InterPro" id="IPR036412">
    <property type="entry name" value="HAD-like_sf"/>
</dbReference>
<feature type="domain" description="FCP1 homology" evidence="10">
    <location>
        <begin position="321"/>
        <end position="510"/>
    </location>
</feature>
<dbReference type="SUPFAM" id="SSF46565">
    <property type="entry name" value="Chaperone J-domain"/>
    <property type="match status" value="1"/>
</dbReference>
<dbReference type="Gene3D" id="3.40.50.1000">
    <property type="entry name" value="HAD superfamily/HAD-like"/>
    <property type="match status" value="1"/>
</dbReference>
<dbReference type="Gene3D" id="3.40.850.10">
    <property type="entry name" value="Kinesin motor domain"/>
    <property type="match status" value="1"/>
</dbReference>
<organism evidence="11 12">
    <name type="scientific">Effrenium voratum</name>
    <dbReference type="NCBI Taxonomy" id="2562239"/>
    <lineage>
        <taxon>Eukaryota</taxon>
        <taxon>Sar</taxon>
        <taxon>Alveolata</taxon>
        <taxon>Dinophyceae</taxon>
        <taxon>Suessiales</taxon>
        <taxon>Symbiodiniaceae</taxon>
        <taxon>Effrenium</taxon>
    </lineage>
</organism>
<evidence type="ECO:0000313" key="11">
    <source>
        <dbReference type="EMBL" id="CAJ1394426.1"/>
    </source>
</evidence>
<feature type="domain" description="FHA" evidence="7">
    <location>
        <begin position="679"/>
        <end position="737"/>
    </location>
</feature>
<feature type="domain" description="J" evidence="9">
    <location>
        <begin position="250"/>
        <end position="317"/>
    </location>
</feature>
<evidence type="ECO:0000259" key="8">
    <source>
        <dbReference type="PROSITE" id="PS50067"/>
    </source>
</evidence>
<evidence type="ECO:0000256" key="6">
    <source>
        <dbReference type="SAM" id="MobiDB-lite"/>
    </source>
</evidence>
<keyword evidence="4" id="KW-0505">Motor protein</keyword>
<dbReference type="InterPro" id="IPR001752">
    <property type="entry name" value="Kinesin_motor_dom"/>
</dbReference>
<feature type="compositionally biased region" description="Gly residues" evidence="6">
    <location>
        <begin position="594"/>
        <end position="605"/>
    </location>
</feature>
<evidence type="ECO:0000256" key="3">
    <source>
        <dbReference type="ARBA" id="ARBA00023054"/>
    </source>
</evidence>
<proteinExistence type="inferred from homology"/>
<dbReference type="SUPFAM" id="SSF52540">
    <property type="entry name" value="P-loop containing nucleoside triphosphate hydrolases"/>
    <property type="match status" value="1"/>
</dbReference>
<dbReference type="Pfam" id="PF00226">
    <property type="entry name" value="DnaJ"/>
    <property type="match status" value="1"/>
</dbReference>
<feature type="region of interest" description="Disordered" evidence="6">
    <location>
        <begin position="855"/>
        <end position="874"/>
    </location>
</feature>
<dbReference type="GO" id="GO:0007018">
    <property type="term" value="P:microtubule-based movement"/>
    <property type="evidence" value="ECO:0007669"/>
    <property type="project" value="InterPro"/>
</dbReference>
<dbReference type="InterPro" id="IPR008984">
    <property type="entry name" value="SMAD_FHA_dom_sf"/>
</dbReference>
<evidence type="ECO:0000256" key="5">
    <source>
        <dbReference type="PROSITE-ProRule" id="PRU00283"/>
    </source>
</evidence>
<dbReference type="Gene3D" id="2.60.200.20">
    <property type="match status" value="1"/>
</dbReference>
<evidence type="ECO:0000259" key="10">
    <source>
        <dbReference type="PROSITE" id="PS50969"/>
    </source>
</evidence>
<dbReference type="EMBL" id="CAUJNA010002835">
    <property type="protein sequence ID" value="CAJ1394426.1"/>
    <property type="molecule type" value="Genomic_DNA"/>
</dbReference>
<keyword evidence="12" id="KW-1185">Reference proteome</keyword>
<dbReference type="InterPro" id="IPR001623">
    <property type="entry name" value="DnaJ_domain"/>
</dbReference>
<gene>
    <name evidence="11" type="ORF">EVOR1521_LOCUS19080</name>
</gene>
<feature type="region of interest" description="Disordered" evidence="6">
    <location>
        <begin position="788"/>
        <end position="828"/>
    </location>
</feature>
<evidence type="ECO:0000259" key="7">
    <source>
        <dbReference type="PROSITE" id="PS50006"/>
    </source>
</evidence>
<dbReference type="InterPro" id="IPR036961">
    <property type="entry name" value="Kinesin_motor_dom_sf"/>
</dbReference>
<keyword evidence="2" id="KW-0067">ATP-binding</keyword>
<reference evidence="11" key="1">
    <citation type="submission" date="2023-08" db="EMBL/GenBank/DDBJ databases">
        <authorList>
            <person name="Chen Y."/>
            <person name="Shah S."/>
            <person name="Dougan E. K."/>
            <person name="Thang M."/>
            <person name="Chan C."/>
        </authorList>
    </citation>
    <scope>NUCLEOTIDE SEQUENCE</scope>
</reference>
<feature type="domain" description="Kinesin motor" evidence="8">
    <location>
        <begin position="1"/>
        <end position="242"/>
    </location>
</feature>
<name>A0AA36IX00_9DINO</name>
<comment type="similarity">
    <text evidence="5">Belongs to the TRAFAC class myosin-kinesin ATPase superfamily. Kinesin family.</text>
</comment>
<accession>A0AA36IX00</accession>
<dbReference type="SMART" id="SM00577">
    <property type="entry name" value="CPDc"/>
    <property type="match status" value="1"/>
</dbReference>
<evidence type="ECO:0000313" key="12">
    <source>
        <dbReference type="Proteomes" id="UP001178507"/>
    </source>
</evidence>
<protein>
    <recommendedName>
        <fullName evidence="13">Kinesin-like protein</fullName>
    </recommendedName>
</protein>
<feature type="compositionally biased region" description="Basic and acidic residues" evidence="6">
    <location>
        <begin position="797"/>
        <end position="828"/>
    </location>
</feature>
<dbReference type="PROSITE" id="PS50006">
    <property type="entry name" value="FHA_DOMAIN"/>
    <property type="match status" value="1"/>
</dbReference>
<evidence type="ECO:0008006" key="13">
    <source>
        <dbReference type="Google" id="ProtNLM"/>
    </source>
</evidence>
<dbReference type="PANTHER" id="PTHR47117">
    <property type="entry name" value="STAR-RELATED LIPID TRANSFER PROTEIN 9"/>
    <property type="match status" value="1"/>
</dbReference>
<dbReference type="PROSITE" id="PS50969">
    <property type="entry name" value="FCP1"/>
    <property type="match status" value="1"/>
</dbReference>
<dbReference type="Gene3D" id="1.10.287.110">
    <property type="entry name" value="DnaJ domain"/>
    <property type="match status" value="1"/>
</dbReference>
<dbReference type="GO" id="GO:0008017">
    <property type="term" value="F:microtubule binding"/>
    <property type="evidence" value="ECO:0007669"/>
    <property type="project" value="InterPro"/>
</dbReference>
<dbReference type="InterPro" id="IPR000253">
    <property type="entry name" value="FHA_dom"/>
</dbReference>
<dbReference type="InterPro" id="IPR023214">
    <property type="entry name" value="HAD_sf"/>
</dbReference>
<dbReference type="PRINTS" id="PR00380">
    <property type="entry name" value="KINESINHEAVY"/>
</dbReference>
<dbReference type="SUPFAM" id="SSF49879">
    <property type="entry name" value="SMAD/FHA domain"/>
    <property type="match status" value="1"/>
</dbReference>
<dbReference type="InterPro" id="IPR027417">
    <property type="entry name" value="P-loop_NTPase"/>
</dbReference>
<comment type="caution">
    <text evidence="11">The sequence shown here is derived from an EMBL/GenBank/DDBJ whole genome shotgun (WGS) entry which is preliminary data.</text>
</comment>
<dbReference type="PROSITE" id="PS50067">
    <property type="entry name" value="KINESIN_MOTOR_2"/>
    <property type="match status" value="1"/>
</dbReference>
<keyword evidence="1" id="KW-0547">Nucleotide-binding</keyword>
<sequence>MVGYGANKGIVPISCEEIFKRICANTDANLTYEVMVSMVEIYNEQVQDLLVSPRERPKKGLEIRESQQLGIYIAGVCRRPVDSYSSIEAVVDEGTENRTVGSTLMNATSSRAHTVLTIEFKQVSQAAGQQGQKLSLINLVDLAGSEKAGQTGASGDRLKEGCAINKSLSALGNVIEKLADKAMGKAKAGAIIPYRDSKLTRLLQNALGGSSKTVMICAVSPASSNYEETLSTLRYADRAKRIKNTASINENPQELGVEPDIDHGLLKKVLRKKAVQVHPDKHPKEEQQEWTERFQHFEQIMETLQDEKSRRVYDEIHLKLERTARILILMDMNGSLLCKLGKDGKDGHPGRDAGRPDFEDRNNRFWVRPHAAEFLEAVLDPKSKIAFAIYTSRQLRNAQPQVDSLFQSLGLRGLQRNLFAIFAGDDFSVPDPQAGPHKSKRSLPRIWQDHRTCAARGVKFDICNTVNLDNEASKLREHMENGIIVPSFAPAQLGKEDKALLSLKDYLTCLAKECHGDVREYMKLFPFGQSFMHRGLPPMSAFEEDEVAELTVRFSKVDLAGYAAASEPEKKKSPKPDKLIRQLREENEKLRNMVGGGSPTQGGEGQSAEEMSQKHAEIAALEQALQEMQKSFAERLAEEKKAHTKKEKTSDIKLPHIANLNEDLLLTAKLKFAFKEGLTRIGRGSQEDGDPNAPEVALQVPGIHQEHATVENSNGAVKLKAMDPEAASTTFVNGTALQAGNAVTLSHGDRLAFGQCIFVFVEPLKGKVAELINSGQVTYAAARKELQHGEVPGPTEEELKASKERAEELERKAREAEDAKEKAKAEAEALMRQRENEFKEQMELKQKQWEQEIAQQKAAEASEQAAAAEQARVHAEARAGELLRKKGG</sequence>
<feature type="compositionally biased region" description="Low complexity" evidence="6">
    <location>
        <begin position="855"/>
        <end position="870"/>
    </location>
</feature>
<dbReference type="InterPro" id="IPR036869">
    <property type="entry name" value="J_dom_sf"/>
</dbReference>
<dbReference type="AlphaFoldDB" id="A0AA36IX00"/>
<dbReference type="Pfam" id="PF00498">
    <property type="entry name" value="FHA"/>
    <property type="match status" value="1"/>
</dbReference>